<sequence length="106" mass="11881">MTSPPRNYCVCQHHQSTTCTSSTYPVVNRRLTLNLLLRLSLNLNLTQPSPPSSAPHCIYPSSRVESSQKSKVSRHPPSSSHTHKSPEMLMATTSLRHTKKKPPHQL</sequence>
<feature type="region of interest" description="Disordered" evidence="1">
    <location>
        <begin position="44"/>
        <end position="106"/>
    </location>
</feature>
<comment type="caution">
    <text evidence="2">The sequence shown here is derived from an EMBL/GenBank/DDBJ whole genome shotgun (WGS) entry which is preliminary data.</text>
</comment>
<organism evidence="2 3">
    <name type="scientific">Ophiocordyceps polyrhachis-furcata BCC 54312</name>
    <dbReference type="NCBI Taxonomy" id="1330021"/>
    <lineage>
        <taxon>Eukaryota</taxon>
        <taxon>Fungi</taxon>
        <taxon>Dikarya</taxon>
        <taxon>Ascomycota</taxon>
        <taxon>Pezizomycotina</taxon>
        <taxon>Sordariomycetes</taxon>
        <taxon>Hypocreomycetidae</taxon>
        <taxon>Hypocreales</taxon>
        <taxon>Ophiocordycipitaceae</taxon>
        <taxon>Ophiocordyceps</taxon>
    </lineage>
</organism>
<reference evidence="2 3" key="1">
    <citation type="journal article" date="2015" name="BMC Genomics">
        <title>Insights from the genome of Ophiocordyceps polyrhachis-furcata to pathogenicity and host specificity in insect fungi.</title>
        <authorList>
            <person name="Wichadakul D."/>
            <person name="Kobmoo N."/>
            <person name="Ingsriswang S."/>
            <person name="Tangphatsornruang S."/>
            <person name="Chantasingh D."/>
            <person name="Luangsa-ard J.J."/>
            <person name="Eurwilaichitr L."/>
        </authorList>
    </citation>
    <scope>NUCLEOTIDE SEQUENCE [LARGE SCALE GENOMIC DNA]</scope>
    <source>
        <strain evidence="2 3">BCC 54312</strain>
    </source>
</reference>
<evidence type="ECO:0000256" key="1">
    <source>
        <dbReference type="SAM" id="MobiDB-lite"/>
    </source>
</evidence>
<dbReference type="Proteomes" id="UP000253664">
    <property type="component" value="Unassembled WGS sequence"/>
</dbReference>
<accession>A0A367L6X7</accession>
<proteinExistence type="predicted"/>
<feature type="compositionally biased region" description="Basic residues" evidence="1">
    <location>
        <begin position="96"/>
        <end position="106"/>
    </location>
</feature>
<name>A0A367L6X7_9HYPO</name>
<evidence type="ECO:0000313" key="3">
    <source>
        <dbReference type="Proteomes" id="UP000253664"/>
    </source>
</evidence>
<protein>
    <submittedName>
        <fullName evidence="2">Uncharacterized protein</fullName>
    </submittedName>
</protein>
<gene>
    <name evidence="2" type="ORF">L249_8646</name>
</gene>
<evidence type="ECO:0000313" key="2">
    <source>
        <dbReference type="EMBL" id="RCI10175.1"/>
    </source>
</evidence>
<dbReference type="AlphaFoldDB" id="A0A367L6X7"/>
<keyword evidence="3" id="KW-1185">Reference proteome</keyword>
<dbReference type="EMBL" id="LKCN02000013">
    <property type="protein sequence ID" value="RCI10175.1"/>
    <property type="molecule type" value="Genomic_DNA"/>
</dbReference>